<dbReference type="Pfam" id="PF06569">
    <property type="entry name" value="DUF1128"/>
    <property type="match status" value="1"/>
</dbReference>
<dbReference type="EMBL" id="CP048104">
    <property type="protein sequence ID" value="QKG83532.1"/>
    <property type="molecule type" value="Genomic_DNA"/>
</dbReference>
<evidence type="ECO:0000313" key="1">
    <source>
        <dbReference type="EMBL" id="QKG83532.1"/>
    </source>
</evidence>
<keyword evidence="2" id="KW-1185">Reference proteome</keyword>
<accession>A0A7D4BEG4</accession>
<evidence type="ECO:0000313" key="2">
    <source>
        <dbReference type="Proteomes" id="UP000503088"/>
    </source>
</evidence>
<sequence length="77" mass="9146">MNLENPTRENLDYMINELKVHLKLVNTSIIDPEEYHLENYEKVYDIYTMVNKKQGRLSMMELEGVLQELGSIRKSKN</sequence>
<dbReference type="InterPro" id="IPR009507">
    <property type="entry name" value="UPF0435"/>
</dbReference>
<dbReference type="KEGG" id="kpul:GXN76_02955"/>
<reference evidence="1 2" key="1">
    <citation type="submission" date="2020-01" db="EMBL/GenBank/DDBJ databases">
        <authorList>
            <person name="Gulvik C.A."/>
            <person name="Batra D.G."/>
        </authorList>
    </citation>
    <scope>NUCLEOTIDE SEQUENCE [LARGE SCALE GENOMIC DNA]</scope>
    <source>
        <strain evidence="1 2">W9323</strain>
    </source>
</reference>
<protein>
    <submittedName>
        <fullName evidence="1">DUF1128 family protein</fullName>
    </submittedName>
</protein>
<dbReference type="RefSeq" id="WP_173220359.1">
    <property type="nucleotide sequence ID" value="NZ_CP048104.1"/>
</dbReference>
<dbReference type="Proteomes" id="UP000503088">
    <property type="component" value="Chromosome"/>
</dbReference>
<proteinExistence type="predicted"/>
<dbReference type="AlphaFoldDB" id="A0A7D4BEG4"/>
<organism evidence="1 2">
    <name type="scientific">Kroppenstedtia pulmonis</name>
    <dbReference type="NCBI Taxonomy" id="1380685"/>
    <lineage>
        <taxon>Bacteria</taxon>
        <taxon>Bacillati</taxon>
        <taxon>Bacillota</taxon>
        <taxon>Bacilli</taxon>
        <taxon>Bacillales</taxon>
        <taxon>Thermoactinomycetaceae</taxon>
        <taxon>Kroppenstedtia</taxon>
    </lineage>
</organism>
<gene>
    <name evidence="1" type="ORF">GXN76_02955</name>
</gene>
<name>A0A7D4BEG4_9BACL</name>